<protein>
    <submittedName>
        <fullName evidence="3">Ferri-bacillibactin esterase BesA</fullName>
        <ecNumber evidence="3">3.1.-.-</ecNumber>
    </submittedName>
</protein>
<dbReference type="PANTHER" id="PTHR40841">
    <property type="entry name" value="SIDEROPHORE TRIACETYLFUSARININE C ESTERASE"/>
    <property type="match status" value="1"/>
</dbReference>
<proteinExistence type="inferred from homology"/>
<accession>A0A7V8VA01</accession>
<dbReference type="InterPro" id="IPR029058">
    <property type="entry name" value="AB_hydrolase_fold"/>
</dbReference>
<keyword evidence="4" id="KW-1185">Reference proteome</keyword>
<dbReference type="RefSeq" id="WP_207399045.1">
    <property type="nucleotide sequence ID" value="NZ_JABRWO010000018.1"/>
</dbReference>
<gene>
    <name evidence="3" type="primary">besA</name>
    <name evidence="3" type="ORF">HOV93_48710</name>
</gene>
<organism evidence="3 4">
    <name type="scientific">Bremerella alba</name>
    <dbReference type="NCBI Taxonomy" id="980252"/>
    <lineage>
        <taxon>Bacteria</taxon>
        <taxon>Pseudomonadati</taxon>
        <taxon>Planctomycetota</taxon>
        <taxon>Planctomycetia</taxon>
        <taxon>Pirellulales</taxon>
        <taxon>Pirellulaceae</taxon>
        <taxon>Bremerella</taxon>
    </lineage>
</organism>
<dbReference type="EMBL" id="JABRWO010000018">
    <property type="protein sequence ID" value="MBA2117670.1"/>
    <property type="molecule type" value="Genomic_DNA"/>
</dbReference>
<comment type="caution">
    <text evidence="3">The sequence shown here is derived from an EMBL/GenBank/DDBJ whole genome shotgun (WGS) entry which is preliminary data.</text>
</comment>
<reference evidence="3 4" key="1">
    <citation type="submission" date="2020-05" db="EMBL/GenBank/DDBJ databases">
        <title>Bremerella alba sp. nov., a novel planctomycete isolated from the surface of the macroalga Fucus spiralis.</title>
        <authorList>
            <person name="Godinho O."/>
            <person name="Botelho R."/>
            <person name="Albuquerque L."/>
            <person name="Wiegand S."/>
            <person name="Da Costa M.S."/>
            <person name="Lobo-Da-Cunha A."/>
            <person name="Jogler C."/>
            <person name="Lage O.M."/>
        </authorList>
    </citation>
    <scope>NUCLEOTIDE SEQUENCE [LARGE SCALE GENOMIC DNA]</scope>
    <source>
        <strain evidence="3 4">FF15</strain>
    </source>
</reference>
<dbReference type="InterPro" id="IPR000801">
    <property type="entry name" value="Esterase-like"/>
</dbReference>
<name>A0A7V8VA01_9BACT</name>
<dbReference type="InterPro" id="IPR052558">
    <property type="entry name" value="Siderophore_Hydrolase_D"/>
</dbReference>
<dbReference type="SUPFAM" id="SSF53474">
    <property type="entry name" value="alpha/beta-Hydrolases"/>
    <property type="match status" value="1"/>
</dbReference>
<sequence>MQSTPLWKLSVCAAFVLLGLQAEQKGLAQEVHPVNAERVSAGEYQIPNTEVFDLKSKSGIGYRIFVAKPVGDPPASGFPVLYVLDANGYFSLAASLNRLGSRGANRGGIVVGIGYPIDGPFDMQRRTFDLTTKASAENLPPSRGGRGWPESGGADLFLDFIQSELKPLIAKKYSANSSNQAIVGHSFGGLFVMHVLFTRPEAFQSYIAISPSGWWNDYALLAEEQAFTTQVDRLSSPVQLLIEVGELELSQDEGPAAALAPTPASKRFGTTLDFANRLRELKAKQLTVKYLEFEGENHGTVVPPAMIEALQFAFPQTRRVSPPAPSDSPLEK</sequence>
<dbReference type="Proteomes" id="UP000551616">
    <property type="component" value="Unassembled WGS sequence"/>
</dbReference>
<dbReference type="PANTHER" id="PTHR40841:SF2">
    <property type="entry name" value="SIDEROPHORE-DEGRADING ESTERASE (EUROFUNG)"/>
    <property type="match status" value="1"/>
</dbReference>
<evidence type="ECO:0000313" key="4">
    <source>
        <dbReference type="Proteomes" id="UP000551616"/>
    </source>
</evidence>
<dbReference type="EC" id="3.1.-.-" evidence="3"/>
<evidence type="ECO:0000256" key="2">
    <source>
        <dbReference type="ARBA" id="ARBA00022801"/>
    </source>
</evidence>
<keyword evidence="2 3" id="KW-0378">Hydrolase</keyword>
<evidence type="ECO:0000313" key="3">
    <source>
        <dbReference type="EMBL" id="MBA2117670.1"/>
    </source>
</evidence>
<dbReference type="Pfam" id="PF00756">
    <property type="entry name" value="Esterase"/>
    <property type="match status" value="1"/>
</dbReference>
<dbReference type="Gene3D" id="3.40.50.1820">
    <property type="entry name" value="alpha/beta hydrolase"/>
    <property type="match status" value="1"/>
</dbReference>
<evidence type="ECO:0000256" key="1">
    <source>
        <dbReference type="ARBA" id="ARBA00005622"/>
    </source>
</evidence>
<dbReference type="AlphaFoldDB" id="A0A7V8VA01"/>
<dbReference type="GO" id="GO:0016788">
    <property type="term" value="F:hydrolase activity, acting on ester bonds"/>
    <property type="evidence" value="ECO:0007669"/>
    <property type="project" value="TreeGrafter"/>
</dbReference>
<comment type="similarity">
    <text evidence="1">Belongs to the esterase D family.</text>
</comment>